<comment type="similarity">
    <text evidence="1">Belongs to the short-chain dehydrogenases/reductases (SDR) family.</text>
</comment>
<dbReference type="InterPro" id="IPR036291">
    <property type="entry name" value="NAD(P)-bd_dom_sf"/>
</dbReference>
<keyword evidence="4" id="KW-1185">Reference proteome</keyword>
<dbReference type="InterPro" id="IPR002347">
    <property type="entry name" value="SDR_fam"/>
</dbReference>
<evidence type="ECO:0000313" key="3">
    <source>
        <dbReference type="EMBL" id="BCS29513.1"/>
    </source>
</evidence>
<dbReference type="CDD" id="cd05233">
    <property type="entry name" value="SDR_c"/>
    <property type="match status" value="1"/>
</dbReference>
<dbReference type="EMBL" id="AP024449">
    <property type="protein sequence ID" value="BCS29513.1"/>
    <property type="molecule type" value="Genomic_DNA"/>
</dbReference>
<sequence length="236" mass="25542">MQTVLVLGATGNIGVAAIKAALRTKRNVLAIVRNQNSADKLVRHVGSKEGITFVEADVLSDSGVQGVVDQVRAGKLPAFQHVYSCVGGEYIATPLTEITTEQFRLNMNSMFESAFYGYRATIPYLRSQANPTTWTVCTGAQGDIGTHPLPAMTQGALFSFSTAAARENANTNVRFNEAYLALRVEFDEDSAAHGVTSASEYAAVYEAILEREDIRGSRVGVSKVEDMKNLKVVPKF</sequence>
<evidence type="ECO:0000256" key="1">
    <source>
        <dbReference type="ARBA" id="ARBA00006484"/>
    </source>
</evidence>
<dbReference type="Proteomes" id="UP000654913">
    <property type="component" value="Chromosome 7"/>
</dbReference>
<dbReference type="KEGG" id="apuu:APUU_71083S"/>
<dbReference type="Pfam" id="PF00106">
    <property type="entry name" value="adh_short"/>
    <property type="match status" value="1"/>
</dbReference>
<dbReference type="GeneID" id="64979510"/>
<protein>
    <submittedName>
        <fullName evidence="3">Uncharacterized protein</fullName>
    </submittedName>
</protein>
<accession>A0A7R8AU36</accession>
<dbReference type="SUPFAM" id="SSF51735">
    <property type="entry name" value="NAD(P)-binding Rossmann-fold domains"/>
    <property type="match status" value="1"/>
</dbReference>
<dbReference type="PANTHER" id="PTHR43669:SF3">
    <property type="entry name" value="ALCOHOL DEHYDROGENASE, PUTATIVE (AFU_ORTHOLOGUE AFUA_3G03445)-RELATED"/>
    <property type="match status" value="1"/>
</dbReference>
<evidence type="ECO:0000256" key="2">
    <source>
        <dbReference type="ARBA" id="ARBA00023002"/>
    </source>
</evidence>
<reference evidence="3" key="1">
    <citation type="submission" date="2021-01" db="EMBL/GenBank/DDBJ databases">
        <authorList>
            <consortium name="Aspergillus puulaauensis MK2 genome sequencing consortium"/>
            <person name="Kazuki M."/>
            <person name="Futagami T."/>
        </authorList>
    </citation>
    <scope>NUCLEOTIDE SEQUENCE</scope>
    <source>
        <strain evidence="3">MK2</strain>
    </source>
</reference>
<name>A0A7R8AU36_9EURO</name>
<dbReference type="Gene3D" id="3.40.50.720">
    <property type="entry name" value="NAD(P)-binding Rossmann-like Domain"/>
    <property type="match status" value="1"/>
</dbReference>
<organism evidence="3 4">
    <name type="scientific">Aspergillus puulaauensis</name>
    <dbReference type="NCBI Taxonomy" id="1220207"/>
    <lineage>
        <taxon>Eukaryota</taxon>
        <taxon>Fungi</taxon>
        <taxon>Dikarya</taxon>
        <taxon>Ascomycota</taxon>
        <taxon>Pezizomycotina</taxon>
        <taxon>Eurotiomycetes</taxon>
        <taxon>Eurotiomycetidae</taxon>
        <taxon>Eurotiales</taxon>
        <taxon>Aspergillaceae</taxon>
        <taxon>Aspergillus</taxon>
    </lineage>
</organism>
<reference evidence="3" key="2">
    <citation type="submission" date="2021-02" db="EMBL/GenBank/DDBJ databases">
        <title>Aspergillus puulaauensis MK2 genome sequence.</title>
        <authorList>
            <person name="Futagami T."/>
            <person name="Mori K."/>
            <person name="Kadooka C."/>
            <person name="Tanaka T."/>
        </authorList>
    </citation>
    <scope>NUCLEOTIDE SEQUENCE</scope>
    <source>
        <strain evidence="3">MK2</strain>
    </source>
</reference>
<dbReference type="GO" id="GO:0016491">
    <property type="term" value="F:oxidoreductase activity"/>
    <property type="evidence" value="ECO:0007669"/>
    <property type="project" value="UniProtKB-KW"/>
</dbReference>
<gene>
    <name evidence="3" type="ORF">APUU_71083S</name>
</gene>
<dbReference type="AlphaFoldDB" id="A0A7R8AU36"/>
<dbReference type="OrthoDB" id="10254221at2759"/>
<proteinExistence type="inferred from homology"/>
<dbReference type="PANTHER" id="PTHR43669">
    <property type="entry name" value="5-KETO-D-GLUCONATE 5-REDUCTASE"/>
    <property type="match status" value="1"/>
</dbReference>
<dbReference type="RefSeq" id="XP_041561699.1">
    <property type="nucleotide sequence ID" value="XM_041696028.1"/>
</dbReference>
<evidence type="ECO:0000313" key="4">
    <source>
        <dbReference type="Proteomes" id="UP000654913"/>
    </source>
</evidence>
<keyword evidence="2" id="KW-0560">Oxidoreductase</keyword>